<dbReference type="EMBL" id="MU006776">
    <property type="protein sequence ID" value="KAF2646406.1"/>
    <property type="molecule type" value="Genomic_DNA"/>
</dbReference>
<evidence type="ECO:0000313" key="1">
    <source>
        <dbReference type="EMBL" id="KAF2646406.1"/>
    </source>
</evidence>
<dbReference type="AlphaFoldDB" id="A0A6A6SF02"/>
<name>A0A6A6SF02_9PLEO</name>
<dbReference type="Proteomes" id="UP000799753">
    <property type="component" value="Unassembled WGS sequence"/>
</dbReference>
<proteinExistence type="predicted"/>
<accession>A0A6A6SF02</accession>
<sequence>MALSSPYGSTRVARWDPMTFDVCLILPTLLGAVHICLGEARGAEGTGYPRLEGGRRDRPPATWPPRGVGIGGAIGAIGAIGARSRCTGRDWQHWQEQPLTLGFARESHGAQRVATCPFCACAISLALPNHRNLGS</sequence>
<keyword evidence="2" id="KW-1185">Reference proteome</keyword>
<protein>
    <submittedName>
        <fullName evidence="1">Uncharacterized protein</fullName>
    </submittedName>
</protein>
<gene>
    <name evidence="1" type="ORF">P280DRAFT_10075</name>
</gene>
<organism evidence="1 2">
    <name type="scientific">Massarina eburnea CBS 473.64</name>
    <dbReference type="NCBI Taxonomy" id="1395130"/>
    <lineage>
        <taxon>Eukaryota</taxon>
        <taxon>Fungi</taxon>
        <taxon>Dikarya</taxon>
        <taxon>Ascomycota</taxon>
        <taxon>Pezizomycotina</taxon>
        <taxon>Dothideomycetes</taxon>
        <taxon>Pleosporomycetidae</taxon>
        <taxon>Pleosporales</taxon>
        <taxon>Massarineae</taxon>
        <taxon>Massarinaceae</taxon>
        <taxon>Massarina</taxon>
    </lineage>
</organism>
<reference evidence="1" key="1">
    <citation type="journal article" date="2020" name="Stud. Mycol.">
        <title>101 Dothideomycetes genomes: a test case for predicting lifestyles and emergence of pathogens.</title>
        <authorList>
            <person name="Haridas S."/>
            <person name="Albert R."/>
            <person name="Binder M."/>
            <person name="Bloem J."/>
            <person name="Labutti K."/>
            <person name="Salamov A."/>
            <person name="Andreopoulos B."/>
            <person name="Baker S."/>
            <person name="Barry K."/>
            <person name="Bills G."/>
            <person name="Bluhm B."/>
            <person name="Cannon C."/>
            <person name="Castanera R."/>
            <person name="Culley D."/>
            <person name="Daum C."/>
            <person name="Ezra D."/>
            <person name="Gonzalez J."/>
            <person name="Henrissat B."/>
            <person name="Kuo A."/>
            <person name="Liang C."/>
            <person name="Lipzen A."/>
            <person name="Lutzoni F."/>
            <person name="Magnuson J."/>
            <person name="Mondo S."/>
            <person name="Nolan M."/>
            <person name="Ohm R."/>
            <person name="Pangilinan J."/>
            <person name="Park H.-J."/>
            <person name="Ramirez L."/>
            <person name="Alfaro M."/>
            <person name="Sun H."/>
            <person name="Tritt A."/>
            <person name="Yoshinaga Y."/>
            <person name="Zwiers L.-H."/>
            <person name="Turgeon B."/>
            <person name="Goodwin S."/>
            <person name="Spatafora J."/>
            <person name="Crous P."/>
            <person name="Grigoriev I."/>
        </authorList>
    </citation>
    <scope>NUCLEOTIDE SEQUENCE</scope>
    <source>
        <strain evidence="1">CBS 473.64</strain>
    </source>
</reference>
<evidence type="ECO:0000313" key="2">
    <source>
        <dbReference type="Proteomes" id="UP000799753"/>
    </source>
</evidence>